<evidence type="ECO:0000313" key="3">
    <source>
        <dbReference type="Proteomes" id="UP000046090"/>
    </source>
</evidence>
<evidence type="ECO:0000313" key="2">
    <source>
        <dbReference type="EMBL" id="CRI35029.1"/>
    </source>
</evidence>
<feature type="compositionally biased region" description="Low complexity" evidence="1">
    <location>
        <begin position="99"/>
        <end position="109"/>
    </location>
</feature>
<organism evidence="2 3">
    <name type="scientific">Helicobacter heilmannii</name>
    <dbReference type="NCBI Taxonomy" id="35817"/>
    <lineage>
        <taxon>Bacteria</taxon>
        <taxon>Pseudomonadati</taxon>
        <taxon>Campylobacterota</taxon>
        <taxon>Epsilonproteobacteria</taxon>
        <taxon>Campylobacterales</taxon>
        <taxon>Helicobacteraceae</taxon>
        <taxon>Helicobacter</taxon>
    </lineage>
</organism>
<name>A0A0K2YBC9_HELHE</name>
<dbReference type="Proteomes" id="UP000046090">
    <property type="component" value="Unassembled WGS sequence"/>
</dbReference>
<dbReference type="AlphaFoldDB" id="A0A0K2YBC9"/>
<protein>
    <submittedName>
        <fullName evidence="2">Uncharacterized protein</fullName>
    </submittedName>
</protein>
<dbReference type="EMBL" id="CDMK01000003">
    <property type="protein sequence ID" value="CRI35029.1"/>
    <property type="molecule type" value="Genomic_DNA"/>
</dbReference>
<feature type="region of interest" description="Disordered" evidence="1">
    <location>
        <begin position="97"/>
        <end position="124"/>
    </location>
</feature>
<evidence type="ECO:0000256" key="1">
    <source>
        <dbReference type="SAM" id="MobiDB-lite"/>
    </source>
</evidence>
<proteinExistence type="predicted"/>
<gene>
    <name evidence="2" type="ORF">HHE01_00270</name>
</gene>
<feature type="region of interest" description="Disordered" evidence="1">
    <location>
        <begin position="175"/>
        <end position="211"/>
    </location>
</feature>
<dbReference type="RefSeq" id="WP_053825754.1">
    <property type="nucleotide sequence ID" value="NZ_AP026684.1"/>
</dbReference>
<keyword evidence="3" id="KW-1185">Reference proteome</keyword>
<reference evidence="3" key="1">
    <citation type="submission" date="2014-12" db="EMBL/GenBank/DDBJ databases">
        <authorList>
            <person name="Smet A."/>
        </authorList>
    </citation>
    <scope>NUCLEOTIDE SEQUENCE [LARGE SCALE GENOMIC DNA]</scope>
</reference>
<dbReference type="GeneID" id="76197522"/>
<sequence length="211" mass="23485">MIPDITAGRGALAAMVQNIGNLAQAHAHLARVTSDTQGHLANMASKYHNLALSAEQFNYQKEKDAKEHGLKQAAFEQQQAEHADRLDLEKARLDLAKRQQNSQEKQWQQSFGFNKQQADRSYGLEKQRTRADVAYKGAQTANTNADTYMRGFIASSSTDPQTMVYGNRLMQQVGGGFKGTKPSLKKPLQLFKDPKAPPKFGDYSLNPMERG</sequence>
<accession>A0A0K2YBC9</accession>